<evidence type="ECO:0000256" key="6">
    <source>
        <dbReference type="SAM" id="Phobius"/>
    </source>
</evidence>
<keyword evidence="2" id="KW-0645">Protease</keyword>
<keyword evidence="4" id="KW-0788">Thiol protease</keyword>
<organism evidence="8 9">
    <name type="scientific">Adlercreutzia hattorii</name>
    <dbReference type="NCBI Taxonomy" id="2707299"/>
    <lineage>
        <taxon>Bacteria</taxon>
        <taxon>Bacillati</taxon>
        <taxon>Actinomycetota</taxon>
        <taxon>Coriobacteriia</taxon>
        <taxon>Eggerthellales</taxon>
        <taxon>Eggerthellaceae</taxon>
        <taxon>Adlercreutzia</taxon>
    </lineage>
</organism>
<gene>
    <name evidence="8" type="ORF">ADCFC_04300</name>
</gene>
<keyword evidence="6" id="KW-1133">Transmembrane helix</keyword>
<protein>
    <recommendedName>
        <fullName evidence="7">NlpC/P60 domain-containing protein</fullName>
    </recommendedName>
</protein>
<name>A0A6F8SJ94_9ACTN</name>
<proteinExistence type="inferred from homology"/>
<dbReference type="Proteomes" id="UP000501727">
    <property type="component" value="Chromosome"/>
</dbReference>
<keyword evidence="9" id="KW-1185">Reference proteome</keyword>
<feature type="compositionally biased region" description="Low complexity" evidence="5">
    <location>
        <begin position="161"/>
        <end position="176"/>
    </location>
</feature>
<feature type="region of interest" description="Disordered" evidence="5">
    <location>
        <begin position="123"/>
        <end position="176"/>
    </location>
</feature>
<keyword evidence="6" id="KW-0812">Transmembrane</keyword>
<dbReference type="Pfam" id="PF00877">
    <property type="entry name" value="NLPC_P60"/>
    <property type="match status" value="1"/>
</dbReference>
<dbReference type="GO" id="GO:0006508">
    <property type="term" value="P:proteolysis"/>
    <property type="evidence" value="ECO:0007669"/>
    <property type="project" value="UniProtKB-KW"/>
</dbReference>
<keyword evidence="3" id="KW-0378">Hydrolase</keyword>
<accession>A0A6F8SJ94</accession>
<dbReference type="AlphaFoldDB" id="A0A6F8SJ94"/>
<dbReference type="GO" id="GO:0004040">
    <property type="term" value="F:amidase activity"/>
    <property type="evidence" value="ECO:0007669"/>
    <property type="project" value="InterPro"/>
</dbReference>
<evidence type="ECO:0000256" key="5">
    <source>
        <dbReference type="SAM" id="MobiDB-lite"/>
    </source>
</evidence>
<feature type="compositionally biased region" description="Basic and acidic residues" evidence="5">
    <location>
        <begin position="88"/>
        <end position="104"/>
    </location>
</feature>
<dbReference type="Pfam" id="PF01832">
    <property type="entry name" value="Glucosaminidase"/>
    <property type="match status" value="1"/>
</dbReference>
<dbReference type="InterPro" id="IPR038765">
    <property type="entry name" value="Papain-like_cys_pep_sf"/>
</dbReference>
<dbReference type="InterPro" id="IPR051794">
    <property type="entry name" value="PG_Endopeptidase_C40"/>
</dbReference>
<dbReference type="Gene3D" id="1.10.530.10">
    <property type="match status" value="1"/>
</dbReference>
<dbReference type="Gene3D" id="3.90.1720.10">
    <property type="entry name" value="endopeptidase domain like (from Nostoc punctiforme)"/>
    <property type="match status" value="1"/>
</dbReference>
<evidence type="ECO:0000256" key="4">
    <source>
        <dbReference type="ARBA" id="ARBA00022807"/>
    </source>
</evidence>
<dbReference type="KEGG" id="ahat:ADCFC_05500"/>
<evidence type="ECO:0000256" key="2">
    <source>
        <dbReference type="ARBA" id="ARBA00022670"/>
    </source>
</evidence>
<keyword evidence="6" id="KW-0472">Membrane</keyword>
<reference evidence="9" key="2">
    <citation type="submission" date="2020-03" db="EMBL/GenBank/DDBJ databases">
        <title>Complete Genome Sequence of Adlercreutzia sp. strain 8CFCBH1 Producing Equol, Isolated from Healthy Japanese Feces.</title>
        <authorList>
            <person name="Ogata Y."/>
            <person name="Sakamoto M."/>
            <person name="Ohkuma M."/>
            <person name="Hattori M."/>
            <person name="Suda W."/>
        </authorList>
    </citation>
    <scope>NUCLEOTIDE SEQUENCE [LARGE SCALE GENOMIC DNA]</scope>
    <source>
        <strain evidence="9">8CFCBH1</strain>
    </source>
</reference>
<dbReference type="PROSITE" id="PS51935">
    <property type="entry name" value="NLPC_P60"/>
    <property type="match status" value="1"/>
</dbReference>
<dbReference type="EMBL" id="AP022829">
    <property type="protein sequence ID" value="BCA87931.1"/>
    <property type="molecule type" value="Genomic_DNA"/>
</dbReference>
<dbReference type="InterPro" id="IPR000064">
    <property type="entry name" value="NLP_P60_dom"/>
</dbReference>
<dbReference type="InterPro" id="IPR002901">
    <property type="entry name" value="MGlyc_endo_b_GlcNAc-like_dom"/>
</dbReference>
<dbReference type="SUPFAM" id="SSF54001">
    <property type="entry name" value="Cysteine proteinases"/>
    <property type="match status" value="1"/>
</dbReference>
<sequence>MDPRELDKDRSSIAEIVTAEKVDAVSSGIVKDDEAQSLSTLASKEDALGARSPKKGTKGATRKAKASTASAGSKPDAEPASAQWPSEEAAHAADETSGRLKVRQVLERRAVSELDDTDEFEGAQGAYDAGKGAKRGITAARERKAKGAARASNGGKGAGAAKGKNAGAAGAGKASPSAAASGQARAAQASAQAAGGAAKTAASASGSTAIAGAVGGSGLATAGGVLAGIIAFVLVALLVGQIVSALFGFWDAEDKKHSMEGLPPCITYEMVEEAIRCQEEFGHPAGCTIAQIICESGQGETMSQLATRDHNLFGMKWASSFASAPEVAGKAGWTTHEEYTPGQMSTITAYFTVFKGDVECIRFRSRVFLQASHYKDNALIRHAIAEHSSDKMAEGLKDAGWATSSSYVESLKAALDAYNLRRFDSMTVDDLESGALSADAVIAAAYSQLGVPYVWGGTTPGVGLDCSGLTQYCYRQAGIMIPRNSEDQAAFGRKVPVSQATPGDILWRPGHVGIYIGEDRYIHEPHTGAVCTIASGASYFTSAIKIR</sequence>
<reference evidence="9" key="1">
    <citation type="journal article" date="2020" name="Microbiol. Resour. Announc.">
        <title>Complete Genome Sequence of Adlercreutzia sp. Strain 8CFCBH1, a Potent Producer of Equol, Isolated from Healthy Japanese Feces.</title>
        <authorList>
            <person name="Ogata Y."/>
            <person name="Sakamoto M."/>
            <person name="Ohkuma M."/>
            <person name="Hattori M."/>
            <person name="Suda W."/>
        </authorList>
    </citation>
    <scope>NUCLEOTIDE SEQUENCE [LARGE SCALE GENOMIC DNA]</scope>
    <source>
        <strain evidence="9">8CFCBH1</strain>
    </source>
</reference>
<evidence type="ECO:0000256" key="1">
    <source>
        <dbReference type="ARBA" id="ARBA00007074"/>
    </source>
</evidence>
<feature type="transmembrane region" description="Helical" evidence="6">
    <location>
        <begin position="225"/>
        <end position="250"/>
    </location>
</feature>
<evidence type="ECO:0000313" key="8">
    <source>
        <dbReference type="EMBL" id="BCA87931.1"/>
    </source>
</evidence>
<dbReference type="PANTHER" id="PTHR47359">
    <property type="entry name" value="PEPTIDOGLYCAN DL-ENDOPEPTIDASE CWLO"/>
    <property type="match status" value="1"/>
</dbReference>
<feature type="domain" description="NlpC/P60" evidence="7">
    <location>
        <begin position="435"/>
        <end position="547"/>
    </location>
</feature>
<evidence type="ECO:0000313" key="9">
    <source>
        <dbReference type="Proteomes" id="UP000501727"/>
    </source>
</evidence>
<evidence type="ECO:0000256" key="3">
    <source>
        <dbReference type="ARBA" id="ARBA00022801"/>
    </source>
</evidence>
<comment type="similarity">
    <text evidence="1">Belongs to the peptidase C40 family.</text>
</comment>
<feature type="compositionally biased region" description="Basic residues" evidence="5">
    <location>
        <begin position="52"/>
        <end position="65"/>
    </location>
</feature>
<dbReference type="PANTHER" id="PTHR47359:SF3">
    <property type="entry name" value="NLP_P60 DOMAIN-CONTAINING PROTEIN-RELATED"/>
    <property type="match status" value="1"/>
</dbReference>
<feature type="region of interest" description="Disordered" evidence="5">
    <location>
        <begin position="39"/>
        <end position="104"/>
    </location>
</feature>
<dbReference type="GO" id="GO:0008234">
    <property type="term" value="F:cysteine-type peptidase activity"/>
    <property type="evidence" value="ECO:0007669"/>
    <property type="project" value="UniProtKB-KW"/>
</dbReference>
<dbReference type="RefSeq" id="WP_173111899.1">
    <property type="nucleotide sequence ID" value="NZ_AP022829.1"/>
</dbReference>
<evidence type="ECO:0000259" key="7">
    <source>
        <dbReference type="PROSITE" id="PS51935"/>
    </source>
</evidence>